<dbReference type="PANTHER" id="PTHR13696">
    <property type="entry name" value="P-LOOP CONTAINING NUCLEOSIDE TRIPHOSPHATE HYDROLASE"/>
    <property type="match status" value="1"/>
</dbReference>
<dbReference type="Gene3D" id="3.40.50.300">
    <property type="entry name" value="P-loop containing nucleotide triphosphate hydrolases"/>
    <property type="match status" value="1"/>
</dbReference>
<dbReference type="RefSeq" id="WP_249738469.1">
    <property type="nucleotide sequence ID" value="NZ_JAKNCJ010000012.1"/>
</dbReference>
<dbReference type="EMBL" id="JAKNCJ010000012">
    <property type="protein sequence ID" value="MCL6424389.1"/>
    <property type="molecule type" value="Genomic_DNA"/>
</dbReference>
<accession>A0ABT0R3R6</accession>
<dbReference type="PANTHER" id="PTHR13696:SF96">
    <property type="entry name" value="COBQ_COBB_MIND_PARA NUCLEOTIDE BINDING DOMAIN-CONTAINING PROTEIN"/>
    <property type="match status" value="1"/>
</dbReference>
<dbReference type="InterPro" id="IPR027417">
    <property type="entry name" value="P-loop_NTPase"/>
</dbReference>
<keyword evidence="3" id="KW-1185">Reference proteome</keyword>
<feature type="domain" description="CobQ/CobB/MinD/ParA nucleotide binding" evidence="1">
    <location>
        <begin position="3"/>
        <end position="173"/>
    </location>
</feature>
<evidence type="ECO:0000259" key="1">
    <source>
        <dbReference type="Pfam" id="PF01656"/>
    </source>
</evidence>
<dbReference type="CDD" id="cd02042">
    <property type="entry name" value="ParAB_family"/>
    <property type="match status" value="1"/>
</dbReference>
<dbReference type="InterPro" id="IPR050678">
    <property type="entry name" value="DNA_Partitioning_ATPase"/>
</dbReference>
<protein>
    <submittedName>
        <fullName evidence="2">ParA family protein</fullName>
    </submittedName>
</protein>
<comment type="caution">
    <text evidence="2">The sequence shown here is derived from an EMBL/GenBank/DDBJ whole genome shotgun (WGS) entry which is preliminary data.</text>
</comment>
<organism evidence="2 3">
    <name type="scientific">Brachybacterium equifaecis</name>
    <dbReference type="NCBI Taxonomy" id="2910770"/>
    <lineage>
        <taxon>Bacteria</taxon>
        <taxon>Bacillati</taxon>
        <taxon>Actinomycetota</taxon>
        <taxon>Actinomycetes</taxon>
        <taxon>Micrococcales</taxon>
        <taxon>Dermabacteraceae</taxon>
        <taxon>Brachybacterium</taxon>
    </lineage>
</organism>
<dbReference type="PIRSF" id="PIRSF009320">
    <property type="entry name" value="Nuc_binding_HP_1000"/>
    <property type="match status" value="1"/>
</dbReference>
<dbReference type="Pfam" id="PF01656">
    <property type="entry name" value="CbiA"/>
    <property type="match status" value="1"/>
</dbReference>
<gene>
    <name evidence="2" type="ORF">Bequi_13545</name>
</gene>
<dbReference type="InterPro" id="IPR002586">
    <property type="entry name" value="CobQ/CobB/MinD/ParA_Nub-bd_dom"/>
</dbReference>
<evidence type="ECO:0000313" key="3">
    <source>
        <dbReference type="Proteomes" id="UP001203761"/>
    </source>
</evidence>
<dbReference type="SUPFAM" id="SSF52540">
    <property type="entry name" value="P-loop containing nucleoside triphosphate hydrolases"/>
    <property type="match status" value="1"/>
</dbReference>
<reference evidence="2" key="1">
    <citation type="submission" date="2022-02" db="EMBL/GenBank/DDBJ databases">
        <authorList>
            <person name="Lee M."/>
            <person name="Kim S.-J."/>
            <person name="Jung M.-Y."/>
        </authorList>
    </citation>
    <scope>NUCLEOTIDE SEQUENCE</scope>
    <source>
        <strain evidence="2">JHP9</strain>
    </source>
</reference>
<dbReference type="Proteomes" id="UP001203761">
    <property type="component" value="Unassembled WGS sequence"/>
</dbReference>
<proteinExistence type="predicted"/>
<sequence>MRIAIASTKGGPGKTTTAMHLAQALSQHGTTELWDSDPQGSATEWASTVEDDGLELDFVVRPVNVRTLERAAKGLGVTTEHLVIDTPPGHGSVIDAAIRASDVVIVPTEASAMDMARMWQTIDSTGDVPRVILITKSLPHTRSHRSAVQAIVDEGAPMFETVIRRREAVKSAYGSPLRADRLHGYAEVLAELTGALGIALDGKRDPDAQS</sequence>
<name>A0ABT0R3R6_9MICO</name>
<evidence type="ECO:0000313" key="2">
    <source>
        <dbReference type="EMBL" id="MCL6424389.1"/>
    </source>
</evidence>